<name>A0ABY4P9W0_9LACO</name>
<evidence type="ECO:0000256" key="2">
    <source>
        <dbReference type="ARBA" id="ARBA00022517"/>
    </source>
</evidence>
<dbReference type="InterPro" id="IPR012337">
    <property type="entry name" value="RNaseH-like_sf"/>
</dbReference>
<dbReference type="HAMAP" id="MF_00651">
    <property type="entry name" value="Nuclease_YqgF"/>
    <property type="match status" value="1"/>
</dbReference>
<protein>
    <recommendedName>
        <fullName evidence="5">Putative pre-16S rRNA nuclease</fullName>
        <ecNumber evidence="5">3.1.-.-</ecNumber>
    </recommendedName>
</protein>
<gene>
    <name evidence="7" type="primary">ruvX</name>
    <name evidence="7" type="ORF">MOO45_01880</name>
</gene>
<dbReference type="PANTHER" id="PTHR33317">
    <property type="entry name" value="POLYNUCLEOTIDYL TRANSFERASE, RIBONUCLEASE H-LIKE SUPERFAMILY PROTEIN"/>
    <property type="match status" value="1"/>
</dbReference>
<dbReference type="InterPro" id="IPR005227">
    <property type="entry name" value="YqgF"/>
</dbReference>
<comment type="subcellular location">
    <subcellularLocation>
        <location evidence="5">Cytoplasm</location>
    </subcellularLocation>
</comment>
<keyword evidence="1 5" id="KW-0963">Cytoplasm</keyword>
<dbReference type="InterPro" id="IPR037027">
    <property type="entry name" value="YqgF/RNaseH-like_dom_sf"/>
</dbReference>
<keyword evidence="3 5" id="KW-0540">Nuclease</keyword>
<dbReference type="RefSeq" id="WP_249514735.1">
    <property type="nucleotide sequence ID" value="NZ_CP093366.1"/>
</dbReference>
<comment type="function">
    <text evidence="5">Could be a nuclease involved in processing of the 5'-end of pre-16S rRNA.</text>
</comment>
<dbReference type="SMART" id="SM00732">
    <property type="entry name" value="YqgFc"/>
    <property type="match status" value="1"/>
</dbReference>
<proteinExistence type="inferred from homology"/>
<dbReference type="InterPro" id="IPR006641">
    <property type="entry name" value="YqgF/RNaseH-like_dom"/>
</dbReference>
<dbReference type="NCBIfam" id="TIGR00250">
    <property type="entry name" value="RNAse_H_YqgF"/>
    <property type="match status" value="1"/>
</dbReference>
<keyword evidence="2 5" id="KW-0690">Ribosome biogenesis</keyword>
<comment type="similarity">
    <text evidence="5">Belongs to the YqgF HJR family.</text>
</comment>
<reference evidence="7" key="1">
    <citation type="journal article" date="2022" name="Int. J. Syst. Evol. Microbiol.">
        <title>Apilactobacillus apisilvae sp. nov., Nicolia spurrieriana gen. nov. sp. nov., Bombilactobacillus folatiphilus sp. nov. and Bombilactobacillus thymidiniphilus sp. nov., four new lactic acid bacterial isolates from stingless bees Tetragonula carbonaria and Austroplebeia australis.</title>
        <authorList>
            <person name="Oliphant S.A."/>
            <person name="Watson-Haigh N.S."/>
            <person name="Sumby K.M."/>
            <person name="Gardner J."/>
            <person name="Groom S."/>
            <person name="Jiranek V."/>
        </authorList>
    </citation>
    <scope>NUCLEOTIDE SEQUENCE</scope>
    <source>
        <strain evidence="7">SG4_D2</strain>
    </source>
</reference>
<evidence type="ECO:0000256" key="3">
    <source>
        <dbReference type="ARBA" id="ARBA00022722"/>
    </source>
</evidence>
<evidence type="ECO:0000256" key="1">
    <source>
        <dbReference type="ARBA" id="ARBA00022490"/>
    </source>
</evidence>
<dbReference type="CDD" id="cd16964">
    <property type="entry name" value="YqgF"/>
    <property type="match status" value="1"/>
</dbReference>
<evidence type="ECO:0000313" key="7">
    <source>
        <dbReference type="EMBL" id="UQS82457.1"/>
    </source>
</evidence>
<dbReference type="EC" id="3.1.-.-" evidence="5"/>
<evidence type="ECO:0000313" key="8">
    <source>
        <dbReference type="Proteomes" id="UP000831495"/>
    </source>
</evidence>
<dbReference type="Gene3D" id="3.30.420.140">
    <property type="entry name" value="YqgF/RNase H-like domain"/>
    <property type="match status" value="1"/>
</dbReference>
<dbReference type="Pfam" id="PF03652">
    <property type="entry name" value="RuvX"/>
    <property type="match status" value="1"/>
</dbReference>
<evidence type="ECO:0000256" key="4">
    <source>
        <dbReference type="ARBA" id="ARBA00022801"/>
    </source>
</evidence>
<dbReference type="GO" id="GO:0008821">
    <property type="term" value="F:crossover junction DNA endonuclease activity"/>
    <property type="evidence" value="ECO:0007669"/>
    <property type="project" value="UniProtKB-EC"/>
</dbReference>
<organism evidence="7 8">
    <name type="scientific">Bombilactobacillus folatiphilus</name>
    <dbReference type="NCBI Taxonomy" id="2923362"/>
    <lineage>
        <taxon>Bacteria</taxon>
        <taxon>Bacillati</taxon>
        <taxon>Bacillota</taxon>
        <taxon>Bacilli</taxon>
        <taxon>Lactobacillales</taxon>
        <taxon>Lactobacillaceae</taxon>
        <taxon>Bombilactobacillus</taxon>
    </lineage>
</organism>
<dbReference type="PANTHER" id="PTHR33317:SF4">
    <property type="entry name" value="POLYNUCLEOTIDYL TRANSFERASE, RIBONUCLEASE H-LIKE SUPERFAMILY PROTEIN"/>
    <property type="match status" value="1"/>
</dbReference>
<accession>A0ABY4P9W0</accession>
<evidence type="ECO:0000259" key="6">
    <source>
        <dbReference type="SMART" id="SM00732"/>
    </source>
</evidence>
<dbReference type="EMBL" id="CP093366">
    <property type="protein sequence ID" value="UQS82457.1"/>
    <property type="molecule type" value="Genomic_DNA"/>
</dbReference>
<feature type="domain" description="YqgF/RNase H-like" evidence="6">
    <location>
        <begin position="1"/>
        <end position="103"/>
    </location>
</feature>
<evidence type="ECO:0000256" key="5">
    <source>
        <dbReference type="HAMAP-Rule" id="MF_00651"/>
    </source>
</evidence>
<dbReference type="Proteomes" id="UP000831495">
    <property type="component" value="Chromosome"/>
</dbReference>
<dbReference type="SUPFAM" id="SSF53098">
    <property type="entry name" value="Ribonuclease H-like"/>
    <property type="match status" value="1"/>
</dbReference>
<sequence length="146" mass="16532">MRIMGLDVGSKTVGVAVSDLLGWTAQGIEIIRIDEAKEEFGLERLSELVAQYRVEKFVVGLPKNMDNSLGERVEKSQAYGQLIAEKFNLPVAYMDERLTTVQAERMLIEEADVSRKKRHQVIDEVAAMMILQTYLDKLAYQKANPQ</sequence>
<keyword evidence="8" id="KW-1185">Reference proteome</keyword>
<keyword evidence="4 5" id="KW-0378">Hydrolase</keyword>